<dbReference type="Proteomes" id="UP001642484">
    <property type="component" value="Unassembled WGS sequence"/>
</dbReference>
<dbReference type="EMBL" id="CAXAMN010010691">
    <property type="protein sequence ID" value="CAK9032399.1"/>
    <property type="molecule type" value="Genomic_DNA"/>
</dbReference>
<reference evidence="1 2" key="1">
    <citation type="submission" date="2024-02" db="EMBL/GenBank/DDBJ databases">
        <authorList>
            <person name="Chen Y."/>
            <person name="Shah S."/>
            <person name="Dougan E. K."/>
            <person name="Thang M."/>
            <person name="Chan C."/>
        </authorList>
    </citation>
    <scope>NUCLEOTIDE SEQUENCE [LARGE SCALE GENOMIC DNA]</scope>
</reference>
<accession>A0ABP0KZZ1</accession>
<proteinExistence type="predicted"/>
<gene>
    <name evidence="1" type="ORF">CCMP2556_LOCUS18676</name>
</gene>
<name>A0ABP0KZZ1_9DINO</name>
<keyword evidence="2" id="KW-1185">Reference proteome</keyword>
<evidence type="ECO:0000313" key="1">
    <source>
        <dbReference type="EMBL" id="CAK9032399.1"/>
    </source>
</evidence>
<sequence length="209" mass="22667">STWLQIGCCGNFIRGMGGPGAPHYFALDRRDSLGGAYPDVQSAFWVRRGVTVASPDDVILRTKRYMADAAFQDKVLLRLPARVAAALQGPPVGVEPFALCNAADYLEQLADGANAREPLYPIGAFFPSVGPAVGSGGVAIAPRGQNVEPGANVIKLQADSFKRPVLDKYKSRRKNYYVYQTAARLWSHGLPWELALNTVQEAFDAVIEE</sequence>
<comment type="caution">
    <text evidence="1">The sequence shown here is derived from an EMBL/GenBank/DDBJ whole genome shotgun (WGS) entry which is preliminary data.</text>
</comment>
<organism evidence="1 2">
    <name type="scientific">Durusdinium trenchii</name>
    <dbReference type="NCBI Taxonomy" id="1381693"/>
    <lineage>
        <taxon>Eukaryota</taxon>
        <taxon>Sar</taxon>
        <taxon>Alveolata</taxon>
        <taxon>Dinophyceae</taxon>
        <taxon>Suessiales</taxon>
        <taxon>Symbiodiniaceae</taxon>
        <taxon>Durusdinium</taxon>
    </lineage>
</organism>
<evidence type="ECO:0000313" key="2">
    <source>
        <dbReference type="Proteomes" id="UP001642484"/>
    </source>
</evidence>
<feature type="non-terminal residue" evidence="1">
    <location>
        <position position="1"/>
    </location>
</feature>
<protein>
    <submittedName>
        <fullName evidence="1">Uncharacterized protein</fullName>
    </submittedName>
</protein>